<dbReference type="Proteomes" id="UP001293593">
    <property type="component" value="Unassembled WGS sequence"/>
</dbReference>
<name>A0AAE1M6V1_9FABA</name>
<sequence>MSSPIISFFNLVTFQLLLGGITSVLAATEPKLFREYIGAGGKSLTFSDLPINPSVEFHFILSFAIDYTNSTSPPNPTNGDFKPYWDTQNFSPSHVSSIKSLFPNVKVALSLGGDDDEPVQSHYLALWRKYGHFIDYVNFQFYAYSSRTTTPEFMGHFERQVKNYRGGKMLASFGTDDSGGLKPEHGFFEACTEISRHRELHGIFIWSADDSNKFNFSYEIQSQTFLATTI</sequence>
<evidence type="ECO:0008006" key="4">
    <source>
        <dbReference type="Google" id="ProtNLM"/>
    </source>
</evidence>
<dbReference type="EMBL" id="JAWXYG010000013">
    <property type="protein sequence ID" value="KAK4255010.1"/>
    <property type="molecule type" value="Genomic_DNA"/>
</dbReference>
<comment type="caution">
    <text evidence="2">The sequence shown here is derived from an EMBL/GenBank/DDBJ whole genome shotgun (WGS) entry which is preliminary data.</text>
</comment>
<dbReference type="AlphaFoldDB" id="A0AAE1M6V1"/>
<dbReference type="SUPFAM" id="SSF51445">
    <property type="entry name" value="(Trans)glycosidases"/>
    <property type="match status" value="1"/>
</dbReference>
<dbReference type="InterPro" id="IPR017853">
    <property type="entry name" value="GH"/>
</dbReference>
<dbReference type="InterPro" id="IPR000677">
    <property type="entry name" value="Chitinase-like"/>
</dbReference>
<reference evidence="2" key="1">
    <citation type="submission" date="2023-10" db="EMBL/GenBank/DDBJ databases">
        <title>Chromosome-level genome of the transformable northern wattle, Acacia crassicarpa.</title>
        <authorList>
            <person name="Massaro I."/>
            <person name="Sinha N.R."/>
            <person name="Poethig S."/>
            <person name="Leichty A.R."/>
        </authorList>
    </citation>
    <scope>NUCLEOTIDE SEQUENCE</scope>
    <source>
        <strain evidence="2">Acra3RX</strain>
        <tissue evidence="2">Leaf</tissue>
    </source>
</reference>
<evidence type="ECO:0000313" key="3">
    <source>
        <dbReference type="Proteomes" id="UP001293593"/>
    </source>
</evidence>
<organism evidence="2 3">
    <name type="scientific">Acacia crassicarpa</name>
    <name type="common">northern wattle</name>
    <dbReference type="NCBI Taxonomy" id="499986"/>
    <lineage>
        <taxon>Eukaryota</taxon>
        <taxon>Viridiplantae</taxon>
        <taxon>Streptophyta</taxon>
        <taxon>Embryophyta</taxon>
        <taxon>Tracheophyta</taxon>
        <taxon>Spermatophyta</taxon>
        <taxon>Magnoliopsida</taxon>
        <taxon>eudicotyledons</taxon>
        <taxon>Gunneridae</taxon>
        <taxon>Pentapetalae</taxon>
        <taxon>rosids</taxon>
        <taxon>fabids</taxon>
        <taxon>Fabales</taxon>
        <taxon>Fabaceae</taxon>
        <taxon>Caesalpinioideae</taxon>
        <taxon>mimosoid clade</taxon>
        <taxon>Acacieae</taxon>
        <taxon>Acacia</taxon>
    </lineage>
</organism>
<feature type="signal peptide" evidence="1">
    <location>
        <begin position="1"/>
        <end position="26"/>
    </location>
</feature>
<dbReference type="PANTHER" id="PTHR46476">
    <property type="entry name" value="CHITINASE 2-LIKE"/>
    <property type="match status" value="1"/>
</dbReference>
<keyword evidence="3" id="KW-1185">Reference proteome</keyword>
<evidence type="ECO:0000256" key="1">
    <source>
        <dbReference type="SAM" id="SignalP"/>
    </source>
</evidence>
<dbReference type="PANTHER" id="PTHR46476:SF3">
    <property type="entry name" value="CHITINASE 2-LIKE"/>
    <property type="match status" value="1"/>
</dbReference>
<dbReference type="Gene3D" id="3.20.20.80">
    <property type="entry name" value="Glycosidases"/>
    <property type="match status" value="2"/>
</dbReference>
<gene>
    <name evidence="2" type="ORF">QN277_008073</name>
</gene>
<keyword evidence="1" id="KW-0732">Signal</keyword>
<feature type="chain" id="PRO_5042059033" description="Chitinase" evidence="1">
    <location>
        <begin position="27"/>
        <end position="230"/>
    </location>
</feature>
<protein>
    <recommendedName>
        <fullName evidence="4">Chitinase</fullName>
    </recommendedName>
</protein>
<proteinExistence type="predicted"/>
<dbReference type="PRINTS" id="PR00551">
    <property type="entry name" value="2SGLOBULIN"/>
</dbReference>
<accession>A0AAE1M6V1</accession>
<evidence type="ECO:0000313" key="2">
    <source>
        <dbReference type="EMBL" id="KAK4255010.1"/>
    </source>
</evidence>